<dbReference type="Proteomes" id="UP000076268">
    <property type="component" value="Unassembled WGS sequence"/>
</dbReference>
<accession>A0A154BMN5</accession>
<dbReference type="EMBL" id="LSGP01000025">
    <property type="protein sequence ID" value="KYZ75186.1"/>
    <property type="molecule type" value="Genomic_DNA"/>
</dbReference>
<dbReference type="STRING" id="1794912.AXX12_13535"/>
<keyword evidence="2" id="KW-1185">Reference proteome</keyword>
<proteinExistence type="predicted"/>
<evidence type="ECO:0000313" key="1">
    <source>
        <dbReference type="EMBL" id="KYZ75186.1"/>
    </source>
</evidence>
<protein>
    <recommendedName>
        <fullName evidence="3">C_GCAxxG_C_C family protein</fullName>
    </recommendedName>
</protein>
<sequence>MERKDMATEVFGRGLTCSQAVAVAFAEHYGIDPDTILKLSRGFGGGMGGMGGQCGAVSGAYMVIGMGYDPTDPVAKGKVYEKVQEFTRKFRERHSELNCNVLLGCDISSAEGKALMKEKNLRETHCACFVKDSVDIAEEVLGLRS</sequence>
<dbReference type="InterPro" id="IPR010181">
    <property type="entry name" value="CGCAxxGCC_motif"/>
</dbReference>
<dbReference type="AlphaFoldDB" id="A0A154BMN5"/>
<dbReference type="NCBIfam" id="TIGR01909">
    <property type="entry name" value="C_GCAxxG_C_C"/>
    <property type="match status" value="1"/>
</dbReference>
<organism evidence="1 2">
    <name type="scientific">Anaerosporomusa subterranea</name>
    <dbReference type="NCBI Taxonomy" id="1794912"/>
    <lineage>
        <taxon>Bacteria</taxon>
        <taxon>Bacillati</taxon>
        <taxon>Bacillota</taxon>
        <taxon>Negativicutes</taxon>
        <taxon>Acetonemataceae</taxon>
        <taxon>Anaerosporomusa</taxon>
    </lineage>
</organism>
<gene>
    <name evidence="1" type="ORF">AXX12_13535</name>
</gene>
<reference evidence="1 2" key="1">
    <citation type="submission" date="2016-02" db="EMBL/GenBank/DDBJ databases">
        <title>Anaerosporomusa subterraneum gen. nov., sp. nov., a spore-forming obligate anaerobe isolated from saprolite.</title>
        <authorList>
            <person name="Choi J.K."/>
            <person name="Shah M."/>
            <person name="Yee N."/>
        </authorList>
    </citation>
    <scope>NUCLEOTIDE SEQUENCE [LARGE SCALE GENOMIC DNA]</scope>
    <source>
        <strain evidence="1 2">RU4</strain>
    </source>
</reference>
<evidence type="ECO:0000313" key="2">
    <source>
        <dbReference type="Proteomes" id="UP000076268"/>
    </source>
</evidence>
<name>A0A154BMN5_ANASB</name>
<comment type="caution">
    <text evidence="1">The sequence shown here is derived from an EMBL/GenBank/DDBJ whole genome shotgun (WGS) entry which is preliminary data.</text>
</comment>
<evidence type="ECO:0008006" key="3">
    <source>
        <dbReference type="Google" id="ProtNLM"/>
    </source>
</evidence>
<dbReference type="Pfam" id="PF09719">
    <property type="entry name" value="C_GCAxxG_C_C"/>
    <property type="match status" value="1"/>
</dbReference>